<proteinExistence type="predicted"/>
<dbReference type="Proteomes" id="UP000318431">
    <property type="component" value="Unassembled WGS sequence"/>
</dbReference>
<sequence>MTYAINAVKRVSAEGSVSLSRLASSLGAFARRALEQAGAPYVDGHLPPH</sequence>
<keyword evidence="2" id="KW-1185">Reference proteome</keyword>
<name>A0A562R187_9BURK</name>
<evidence type="ECO:0000313" key="1">
    <source>
        <dbReference type="EMBL" id="TWI62146.1"/>
    </source>
</evidence>
<dbReference type="EMBL" id="VLLB01000009">
    <property type="protein sequence ID" value="TWI62146.1"/>
    <property type="molecule type" value="Genomic_DNA"/>
</dbReference>
<comment type="caution">
    <text evidence="1">The sequence shown here is derived from an EMBL/GenBank/DDBJ whole genome shotgun (WGS) entry which is preliminary data.</text>
</comment>
<dbReference type="AlphaFoldDB" id="A0A562R187"/>
<protein>
    <submittedName>
        <fullName evidence="1">Uncharacterized protein</fullName>
    </submittedName>
</protein>
<reference evidence="1 2" key="1">
    <citation type="journal article" date="2015" name="Stand. Genomic Sci.">
        <title>Genomic Encyclopedia of Bacterial and Archaeal Type Strains, Phase III: the genomes of soil and plant-associated and newly described type strains.</title>
        <authorList>
            <person name="Whitman W.B."/>
            <person name="Woyke T."/>
            <person name="Klenk H.P."/>
            <person name="Zhou Y."/>
            <person name="Lilburn T.G."/>
            <person name="Beck B.J."/>
            <person name="De Vos P."/>
            <person name="Vandamme P."/>
            <person name="Eisen J.A."/>
            <person name="Garrity G."/>
            <person name="Hugenholtz P."/>
            <person name="Kyrpides N.C."/>
        </authorList>
    </citation>
    <scope>NUCLEOTIDE SEQUENCE [LARGE SCALE GENOMIC DNA]</scope>
    <source>
        <strain evidence="1 2">CGMCC 1.10822</strain>
    </source>
</reference>
<gene>
    <name evidence="1" type="ORF">IP91_04255</name>
</gene>
<evidence type="ECO:0000313" key="2">
    <source>
        <dbReference type="Proteomes" id="UP000318431"/>
    </source>
</evidence>
<accession>A0A562R187</accession>
<dbReference type="RefSeq" id="WP_158643184.1">
    <property type="nucleotide sequence ID" value="NZ_VLLB01000009.1"/>
</dbReference>
<organism evidence="1 2">
    <name type="scientific">Pseudoduganella lurida</name>
    <dbReference type="NCBI Taxonomy" id="1036180"/>
    <lineage>
        <taxon>Bacteria</taxon>
        <taxon>Pseudomonadati</taxon>
        <taxon>Pseudomonadota</taxon>
        <taxon>Betaproteobacteria</taxon>
        <taxon>Burkholderiales</taxon>
        <taxon>Oxalobacteraceae</taxon>
        <taxon>Telluria group</taxon>
        <taxon>Pseudoduganella</taxon>
    </lineage>
</organism>